<dbReference type="NCBIfam" id="TIGR00172">
    <property type="entry name" value="maf"/>
    <property type="match status" value="1"/>
</dbReference>
<gene>
    <name evidence="5" type="primary">maf</name>
    <name evidence="5" type="ORF">E4T21_12170</name>
</gene>
<dbReference type="CDD" id="cd00555">
    <property type="entry name" value="Maf"/>
    <property type="match status" value="1"/>
</dbReference>
<dbReference type="Pfam" id="PF02545">
    <property type="entry name" value="Maf"/>
    <property type="match status" value="1"/>
</dbReference>
<keyword evidence="6" id="KW-1185">Reference proteome</keyword>
<comment type="similarity">
    <text evidence="4">Belongs to the Maf family. YhdE subfamily.</text>
</comment>
<evidence type="ECO:0000256" key="4">
    <source>
        <dbReference type="HAMAP-Rule" id="MF_00528"/>
    </source>
</evidence>
<comment type="cofactor">
    <cofactor evidence="1 4">
        <name>a divalent metal cation</name>
        <dbReference type="ChEBI" id="CHEBI:60240"/>
    </cofactor>
</comment>
<dbReference type="GO" id="GO:0036218">
    <property type="term" value="F:dTTP diphosphatase activity"/>
    <property type="evidence" value="ECO:0007669"/>
    <property type="project" value="RHEA"/>
</dbReference>
<comment type="caution">
    <text evidence="4">Lacks conserved residue(s) required for the propagation of feature annotation.</text>
</comment>
<feature type="active site" description="Proton acceptor" evidence="4">
    <location>
        <position position="77"/>
    </location>
</feature>
<dbReference type="HAMAP" id="MF_00528">
    <property type="entry name" value="Maf"/>
    <property type="match status" value="1"/>
</dbReference>
<dbReference type="KEGG" id="hbh:E4T21_12170"/>
<dbReference type="SUPFAM" id="SSF52972">
    <property type="entry name" value="ITPase-like"/>
    <property type="match status" value="1"/>
</dbReference>
<dbReference type="EC" id="3.6.1.9" evidence="4"/>
<dbReference type="GO" id="GO:0009117">
    <property type="term" value="P:nucleotide metabolic process"/>
    <property type="evidence" value="ECO:0007669"/>
    <property type="project" value="UniProtKB-KW"/>
</dbReference>
<comment type="catalytic activity">
    <reaction evidence="4">
        <text>dTTP + H2O = dTMP + diphosphate + H(+)</text>
        <dbReference type="Rhea" id="RHEA:28534"/>
        <dbReference type="ChEBI" id="CHEBI:15377"/>
        <dbReference type="ChEBI" id="CHEBI:15378"/>
        <dbReference type="ChEBI" id="CHEBI:33019"/>
        <dbReference type="ChEBI" id="CHEBI:37568"/>
        <dbReference type="ChEBI" id="CHEBI:63528"/>
        <dbReference type="EC" id="3.6.1.9"/>
    </reaction>
</comment>
<dbReference type="GO" id="GO:0036221">
    <property type="term" value="F:UTP diphosphatase activity"/>
    <property type="evidence" value="ECO:0007669"/>
    <property type="project" value="RHEA"/>
</dbReference>
<name>A0A5C1NH36_9GAMM</name>
<dbReference type="GO" id="GO:0005737">
    <property type="term" value="C:cytoplasm"/>
    <property type="evidence" value="ECO:0007669"/>
    <property type="project" value="UniProtKB-SubCell"/>
</dbReference>
<accession>A0A5C1NH36</accession>
<dbReference type="PANTHER" id="PTHR43213:SF5">
    <property type="entry name" value="BIFUNCTIONAL DTTP_UTP PYROPHOSPHATASE_METHYLTRANSFERASE PROTEIN-RELATED"/>
    <property type="match status" value="1"/>
</dbReference>
<comment type="function">
    <text evidence="4">Nucleoside triphosphate pyrophosphatase that hydrolyzes dTTP and UTP. May have a dual role in cell division arrest and in preventing the incorporation of modified nucleotides into cellular nucleic acids.</text>
</comment>
<keyword evidence="4" id="KW-0963">Cytoplasm</keyword>
<feature type="site" description="Important for substrate specificity" evidence="4">
    <location>
        <position position="165"/>
    </location>
</feature>
<dbReference type="Proteomes" id="UP000324285">
    <property type="component" value="Chromosome"/>
</dbReference>
<feature type="site" description="Important for substrate specificity" evidence="4">
    <location>
        <position position="21"/>
    </location>
</feature>
<protein>
    <recommendedName>
        <fullName evidence="4">dTTP/UTP pyrophosphatase</fullName>
        <shortName evidence="4">dTTPase/UTPase</shortName>
        <ecNumber evidence="4">3.6.1.9</ecNumber>
    </recommendedName>
    <alternativeName>
        <fullName evidence="4">Nucleoside triphosphate pyrophosphatase</fullName>
    </alternativeName>
    <alternativeName>
        <fullName evidence="4">Nucleotide pyrophosphatase</fullName>
        <shortName evidence="4">Nucleotide PPase</shortName>
    </alternativeName>
</protein>
<sequence>MNECHMSNDVAILCLASASPRRRELLASIGVKVEVRPVDIDETPLPGEAAETYVARLARAKALAGSMLSELAVLGSDTAVVCDGVILGKPESEQDAFAMLRMLSGRRHQVLTAVAVVGAAERGERDVIETVVVSEVEMRRISDDEIHAYWHTGEPQDKAGSYAIQGLASVFISRIEGSHSAVVGLPLFETAELLGRQGVVLWHGSAVTSK</sequence>
<evidence type="ECO:0000313" key="5">
    <source>
        <dbReference type="EMBL" id="QEM82220.1"/>
    </source>
</evidence>
<comment type="subcellular location">
    <subcellularLocation>
        <location evidence="4">Cytoplasm</location>
    </subcellularLocation>
</comment>
<dbReference type="OrthoDB" id="9807767at2"/>
<comment type="catalytic activity">
    <reaction evidence="4">
        <text>UTP + H2O = UMP + diphosphate + H(+)</text>
        <dbReference type="Rhea" id="RHEA:29395"/>
        <dbReference type="ChEBI" id="CHEBI:15377"/>
        <dbReference type="ChEBI" id="CHEBI:15378"/>
        <dbReference type="ChEBI" id="CHEBI:33019"/>
        <dbReference type="ChEBI" id="CHEBI:46398"/>
        <dbReference type="ChEBI" id="CHEBI:57865"/>
        <dbReference type="EC" id="3.6.1.9"/>
    </reaction>
</comment>
<evidence type="ECO:0000256" key="3">
    <source>
        <dbReference type="ARBA" id="ARBA00023080"/>
    </source>
</evidence>
<evidence type="ECO:0000256" key="1">
    <source>
        <dbReference type="ARBA" id="ARBA00001968"/>
    </source>
</evidence>
<dbReference type="InterPro" id="IPR003697">
    <property type="entry name" value="Maf-like"/>
</dbReference>
<evidence type="ECO:0000256" key="2">
    <source>
        <dbReference type="ARBA" id="ARBA00022801"/>
    </source>
</evidence>
<feature type="site" description="Important for substrate specificity" evidence="4">
    <location>
        <position position="78"/>
    </location>
</feature>
<dbReference type="Gene3D" id="3.90.950.10">
    <property type="match status" value="1"/>
</dbReference>
<dbReference type="AlphaFoldDB" id="A0A5C1NH36"/>
<keyword evidence="2 4" id="KW-0378">Hydrolase</keyword>
<organism evidence="5 6">
    <name type="scientific">Halomonas binhaiensis</name>
    <dbReference type="NCBI Taxonomy" id="2562282"/>
    <lineage>
        <taxon>Bacteria</taxon>
        <taxon>Pseudomonadati</taxon>
        <taxon>Pseudomonadota</taxon>
        <taxon>Gammaproteobacteria</taxon>
        <taxon>Oceanospirillales</taxon>
        <taxon>Halomonadaceae</taxon>
        <taxon>Halomonas</taxon>
    </lineage>
</organism>
<evidence type="ECO:0000313" key="6">
    <source>
        <dbReference type="Proteomes" id="UP000324285"/>
    </source>
</evidence>
<dbReference type="InterPro" id="IPR029001">
    <property type="entry name" value="ITPase-like_fam"/>
</dbReference>
<reference evidence="5" key="1">
    <citation type="submission" date="2021-02" db="EMBL/GenBank/DDBJ databases">
        <title>Strain Y2R2, a novel species of the genus Halomonas.</title>
        <authorList>
            <person name="Huang H."/>
        </authorList>
    </citation>
    <scope>NUCLEOTIDE SEQUENCE</scope>
    <source>
        <strain evidence="5">Y2R2</strain>
    </source>
</reference>
<proteinExistence type="inferred from homology"/>
<keyword evidence="3 4" id="KW-0546">Nucleotide metabolism</keyword>
<dbReference type="PIRSF" id="PIRSF006305">
    <property type="entry name" value="Maf"/>
    <property type="match status" value="1"/>
</dbReference>
<dbReference type="EMBL" id="CP038437">
    <property type="protein sequence ID" value="QEM82220.1"/>
    <property type="molecule type" value="Genomic_DNA"/>
</dbReference>
<dbReference type="PANTHER" id="PTHR43213">
    <property type="entry name" value="BIFUNCTIONAL DTTP/UTP PYROPHOSPHATASE/METHYLTRANSFERASE PROTEIN-RELATED"/>
    <property type="match status" value="1"/>
</dbReference>